<sequence>MGTRTSISFESSLKSLDTENWLDRKFYRPIGFQVAMSLKSTSVTPNMITIFSIFVGVAAGILFYPVNFGWNLLGVVLLVLANILDCVDGQLARITGIKSKIGRVLDGLCGEIWFLTIYIVLSLRLMNQFHWGSWVFFIALASGASHFMQASILDYYKTLHLYMLKGGVNSEFETSQTILMRTRSFSWKGKPAHRLIYTLYYVYTLNQEKRTPHLQSYLTYLRTNNPNGIPEKEIERFREKSLKMMPLLDLFTFNARSIVLFCAVLLNVGWLYFFCEIVVLNPLLLVAVSRYERMIID</sequence>
<evidence type="ECO:0000313" key="3">
    <source>
        <dbReference type="Proteomes" id="UP000544222"/>
    </source>
</evidence>
<feature type="transmembrane region" description="Helical" evidence="1">
    <location>
        <begin position="72"/>
        <end position="92"/>
    </location>
</feature>
<keyword evidence="1" id="KW-0472">Membrane</keyword>
<dbReference type="GO" id="GO:0016020">
    <property type="term" value="C:membrane"/>
    <property type="evidence" value="ECO:0007669"/>
    <property type="project" value="InterPro"/>
</dbReference>
<keyword evidence="1" id="KW-1133">Transmembrane helix</keyword>
<name>A0A7W5DRI9_9PORP</name>
<dbReference type="GO" id="GO:0008654">
    <property type="term" value="P:phospholipid biosynthetic process"/>
    <property type="evidence" value="ECO:0007669"/>
    <property type="project" value="InterPro"/>
</dbReference>
<feature type="transmembrane region" description="Helical" evidence="1">
    <location>
        <begin position="104"/>
        <end position="125"/>
    </location>
</feature>
<evidence type="ECO:0000256" key="1">
    <source>
        <dbReference type="SAM" id="Phobius"/>
    </source>
</evidence>
<proteinExistence type="predicted"/>
<dbReference type="GO" id="GO:0016780">
    <property type="term" value="F:phosphotransferase activity, for other substituted phosphate groups"/>
    <property type="evidence" value="ECO:0007669"/>
    <property type="project" value="InterPro"/>
</dbReference>
<reference evidence="2 3" key="1">
    <citation type="submission" date="2020-08" db="EMBL/GenBank/DDBJ databases">
        <title>Genomic Encyclopedia of Type Strains, Phase IV (KMG-IV): sequencing the most valuable type-strain genomes for metagenomic binning, comparative biology and taxonomic classification.</title>
        <authorList>
            <person name="Goeker M."/>
        </authorList>
    </citation>
    <scope>NUCLEOTIDE SEQUENCE [LARGE SCALE GENOMIC DNA]</scope>
    <source>
        <strain evidence="2 3">DSM 27471</strain>
    </source>
</reference>
<dbReference type="InterPro" id="IPR000462">
    <property type="entry name" value="CDP-OH_P_trans"/>
</dbReference>
<dbReference type="Pfam" id="PF01066">
    <property type="entry name" value="CDP-OH_P_transf"/>
    <property type="match status" value="1"/>
</dbReference>
<evidence type="ECO:0000313" key="2">
    <source>
        <dbReference type="EMBL" id="MBB3187239.1"/>
    </source>
</evidence>
<accession>A0A7W5DRI9</accession>
<protein>
    <submittedName>
        <fullName evidence="2">Phosphatidylglycerophosphate synthase</fullName>
    </submittedName>
</protein>
<comment type="caution">
    <text evidence="2">The sequence shown here is derived from an EMBL/GenBank/DDBJ whole genome shotgun (WGS) entry which is preliminary data.</text>
</comment>
<dbReference type="RefSeq" id="WP_183413024.1">
    <property type="nucleotide sequence ID" value="NZ_JACHYB010000001.1"/>
</dbReference>
<dbReference type="InterPro" id="IPR043130">
    <property type="entry name" value="CDP-OH_PTrfase_TM_dom"/>
</dbReference>
<feature type="transmembrane region" description="Helical" evidence="1">
    <location>
        <begin position="131"/>
        <end position="156"/>
    </location>
</feature>
<keyword evidence="3" id="KW-1185">Reference proteome</keyword>
<feature type="transmembrane region" description="Helical" evidence="1">
    <location>
        <begin position="46"/>
        <end position="66"/>
    </location>
</feature>
<dbReference type="Proteomes" id="UP000544222">
    <property type="component" value="Unassembled WGS sequence"/>
</dbReference>
<dbReference type="EMBL" id="JACHYB010000001">
    <property type="protein sequence ID" value="MBB3187239.1"/>
    <property type="molecule type" value="Genomic_DNA"/>
</dbReference>
<gene>
    <name evidence="2" type="ORF">FHX64_001402</name>
</gene>
<keyword evidence="1" id="KW-0812">Transmembrane</keyword>
<dbReference type="AlphaFoldDB" id="A0A7W5DRI9"/>
<organism evidence="2 3">
    <name type="scientific">Microbacter margulisiae</name>
    <dbReference type="NCBI Taxonomy" id="1350067"/>
    <lineage>
        <taxon>Bacteria</taxon>
        <taxon>Pseudomonadati</taxon>
        <taxon>Bacteroidota</taxon>
        <taxon>Bacteroidia</taxon>
        <taxon>Bacteroidales</taxon>
        <taxon>Porphyromonadaceae</taxon>
        <taxon>Microbacter</taxon>
    </lineage>
</organism>
<dbReference type="Gene3D" id="1.20.120.1760">
    <property type="match status" value="1"/>
</dbReference>